<feature type="region of interest" description="Disordered" evidence="8">
    <location>
        <begin position="339"/>
        <end position="367"/>
    </location>
</feature>
<gene>
    <name evidence="10" type="ORF">BCV70DRAFT_158091</name>
</gene>
<dbReference type="FunCoup" id="A0A317XWR4">
    <property type="interactions" value="240"/>
</dbReference>
<dbReference type="InterPro" id="IPR007695">
    <property type="entry name" value="DNA_mismatch_repair_MutS-lik_N"/>
</dbReference>
<dbReference type="PIRSF" id="PIRSF037677">
    <property type="entry name" value="DNA_mis_repair_Msh6"/>
    <property type="match status" value="1"/>
</dbReference>
<comment type="function">
    <text evidence="7">Component of the post-replicative DNA mismatch repair system (MMR).</text>
</comment>
<keyword evidence="4 7" id="KW-0067">ATP-binding</keyword>
<dbReference type="InterPro" id="IPR036678">
    <property type="entry name" value="MutS_con_dom_sf"/>
</dbReference>
<dbReference type="Pfam" id="PF05192">
    <property type="entry name" value="MutS_III"/>
    <property type="match status" value="1"/>
</dbReference>
<keyword evidence="5 7" id="KW-0238">DNA-binding</keyword>
<dbReference type="InterPro" id="IPR045076">
    <property type="entry name" value="MutS"/>
</dbReference>
<protein>
    <recommendedName>
        <fullName evidence="7">DNA mismatch repair protein</fullName>
    </recommendedName>
</protein>
<dbReference type="Pfam" id="PF05188">
    <property type="entry name" value="MutS_II"/>
    <property type="match status" value="1"/>
</dbReference>
<comment type="similarity">
    <text evidence="1 7">Belongs to the DNA mismatch repair MutS family.</text>
</comment>
<dbReference type="InterPro" id="IPR007696">
    <property type="entry name" value="DNA_mismatch_repair_MutS_core"/>
</dbReference>
<feature type="compositionally biased region" description="Polar residues" evidence="8">
    <location>
        <begin position="79"/>
        <end position="88"/>
    </location>
</feature>
<keyword evidence="3 7" id="KW-0227">DNA damage</keyword>
<dbReference type="SUPFAM" id="SSF53150">
    <property type="entry name" value="DNA repair protein MutS, domain II"/>
    <property type="match status" value="1"/>
</dbReference>
<dbReference type="OrthoDB" id="2534523at2759"/>
<evidence type="ECO:0000256" key="2">
    <source>
        <dbReference type="ARBA" id="ARBA00022741"/>
    </source>
</evidence>
<dbReference type="Proteomes" id="UP000246740">
    <property type="component" value="Unassembled WGS sequence"/>
</dbReference>
<proteinExistence type="inferred from homology"/>
<evidence type="ECO:0000259" key="9">
    <source>
        <dbReference type="PROSITE" id="PS00486"/>
    </source>
</evidence>
<keyword evidence="2 7" id="KW-0547">Nucleotide-binding</keyword>
<evidence type="ECO:0000313" key="10">
    <source>
        <dbReference type="EMBL" id="PWZ01769.1"/>
    </source>
</evidence>
<dbReference type="InParanoid" id="A0A317XWR4"/>
<dbReference type="InterPro" id="IPR027417">
    <property type="entry name" value="P-loop_NTPase"/>
</dbReference>
<feature type="region of interest" description="Disordered" evidence="8">
    <location>
        <begin position="660"/>
        <end position="687"/>
    </location>
</feature>
<dbReference type="GO" id="GO:0005634">
    <property type="term" value="C:nucleus"/>
    <property type="evidence" value="ECO:0007669"/>
    <property type="project" value="TreeGrafter"/>
</dbReference>
<keyword evidence="11" id="KW-1185">Reference proteome</keyword>
<dbReference type="InterPro" id="IPR017261">
    <property type="entry name" value="DNA_mismatch_repair_MutS/MSH"/>
</dbReference>
<dbReference type="Pfam" id="PF01624">
    <property type="entry name" value="MutS_I"/>
    <property type="match status" value="1"/>
</dbReference>
<dbReference type="GO" id="GO:0005739">
    <property type="term" value="C:mitochondrion"/>
    <property type="evidence" value="ECO:0007669"/>
    <property type="project" value="TreeGrafter"/>
</dbReference>
<dbReference type="SUPFAM" id="SSF55271">
    <property type="entry name" value="DNA repair protein MutS, domain I"/>
    <property type="match status" value="1"/>
</dbReference>
<dbReference type="InterPro" id="IPR007860">
    <property type="entry name" value="DNA_mmatch_repair_MutS_con_dom"/>
</dbReference>
<feature type="compositionally biased region" description="Polar residues" evidence="8">
    <location>
        <begin position="349"/>
        <end position="366"/>
    </location>
</feature>
<dbReference type="SMART" id="SM00534">
    <property type="entry name" value="MUTSac"/>
    <property type="match status" value="1"/>
</dbReference>
<dbReference type="Gene3D" id="3.40.50.300">
    <property type="entry name" value="P-loop containing nucleotide triphosphate hydrolases"/>
    <property type="match status" value="1"/>
</dbReference>
<sequence length="1116" mass="122057">MRSCSSISGRAVFSGSEALTARVSSRSVLRAAPVPVRFTQSEYVPSFSRRCWFSTVSLRAASHEEHSAPARGNGRSRKTTVSYDSLSDQVLGDDGQPLPPLGAIVAPAKRATRRRSSQTTSKDAPDPDPGDNETRWPKLAQTVLNDMARFPETILLTRVGGFYESYFHQAPTLAAVLGIKLASRRWGGTVIPMAGFPVFQLEKYLKILVLDRGLLVAISDEFRDHLPNTPEVLHNEQTEITRRVSRVVSPGTLLDEKFLDPFCNNYIVSISGVPAAQCKGKEGEEGGEGHRYGLAWLDVGTADFNTTFCSDERSLRDEIARIGPREVVVDSAHLLSTDPEAALDATTPHKATQSDTEPAQEISQSDKVPVNLRELIIDPSVYISRFSTPPASEESAAASTEGQDDGLRKSEVDAPQSAGSVAETRAVKTLLAYLRTRLLDHAESLDALTRSRPLHLRRESLMTIDAHTLEALEIKERMRDGSVSGSLFSVLRRTVTKGGTRLLQQWLSAPSTSPSTIQGRLDLVEVLLHRSALREDLRSALRQGAGDTNRVLQKLITRRNDEQDLLEIRDFIATTTKVVALLHAECQHLQSIATGAEALQALSSKLHDLSTLGHGLGEAIDERVIQSRLERQDAMADEVESLVLSASQITPSRSTSISSLPSYVSPMSTKKKKEAGGTGTDSAGDEMWGEPFEHLIRPSSSKILSTATKSYTKLRREAFQLERAFQVAYGGHVSLRYVMGQGFVVHSRGKPLPALADAAETGSSDEERTDLSVHIAGKNRSVHTYYSKSWSMLGHKLDKVTEEIKRLEAVQLESLRQTVLIQMAELRHNARVLDQLDVLNGFAQAAEEYNLVRPVVDETNDLVVRNARHLSVEMGLLVRGRSFTSNDSLDTGATDGRVQLITGPNMGGKSTYLRSVATLCILAQMGSFVPATSARVGIVDAIFTRIGAHDDLFRDKSTFMVEMSEVGEILSRATASSLVIADEIGRGTSNLTGIAIGFATLSSLYERGCRVLFATHFHEVLDLVLSAQQHRRFGRVSFRATDAVQHEGSIVYDHKLRPGFNKNSYALQVAALANLPATTIATAGKTLKYLQSKHPKGAIDYTDSCASIFDTDDDHV</sequence>
<evidence type="ECO:0000256" key="5">
    <source>
        <dbReference type="ARBA" id="ARBA00023125"/>
    </source>
</evidence>
<dbReference type="InterPro" id="IPR000432">
    <property type="entry name" value="DNA_mismatch_repair_MutS_C"/>
</dbReference>
<keyword evidence="6 7" id="KW-0234">DNA repair</keyword>
<dbReference type="InterPro" id="IPR036187">
    <property type="entry name" value="DNA_mismatch_repair_MutS_sf"/>
</dbReference>
<reference evidence="10 11" key="1">
    <citation type="journal article" date="2018" name="Mol. Biol. Evol.">
        <title>Broad Genomic Sampling Reveals a Smut Pathogenic Ancestry of the Fungal Clade Ustilaginomycotina.</title>
        <authorList>
            <person name="Kijpornyongpan T."/>
            <person name="Mondo S.J."/>
            <person name="Barry K."/>
            <person name="Sandor L."/>
            <person name="Lee J."/>
            <person name="Lipzen A."/>
            <person name="Pangilinan J."/>
            <person name="LaButti K."/>
            <person name="Hainaut M."/>
            <person name="Henrissat B."/>
            <person name="Grigoriev I.V."/>
            <person name="Spatafora J.W."/>
            <person name="Aime M.C."/>
        </authorList>
    </citation>
    <scope>NUCLEOTIDE SEQUENCE [LARGE SCALE GENOMIC DNA]</scope>
    <source>
        <strain evidence="10 11">MCA 3645</strain>
    </source>
</reference>
<name>A0A317XWR4_9BASI</name>
<dbReference type="AlphaFoldDB" id="A0A317XWR4"/>
<evidence type="ECO:0000256" key="7">
    <source>
        <dbReference type="PIRNR" id="PIRNR037677"/>
    </source>
</evidence>
<evidence type="ECO:0000256" key="6">
    <source>
        <dbReference type="ARBA" id="ARBA00023204"/>
    </source>
</evidence>
<evidence type="ECO:0000256" key="3">
    <source>
        <dbReference type="ARBA" id="ARBA00022763"/>
    </source>
</evidence>
<dbReference type="SUPFAM" id="SSF52540">
    <property type="entry name" value="P-loop containing nucleoside triphosphate hydrolases"/>
    <property type="match status" value="1"/>
</dbReference>
<dbReference type="Gene3D" id="3.40.1170.10">
    <property type="entry name" value="DNA repair protein MutS, domain I"/>
    <property type="match status" value="1"/>
</dbReference>
<feature type="compositionally biased region" description="Low complexity" evidence="8">
    <location>
        <begin position="387"/>
        <end position="401"/>
    </location>
</feature>
<dbReference type="Gene3D" id="1.10.1420.10">
    <property type="match status" value="1"/>
</dbReference>
<evidence type="ECO:0000313" key="11">
    <source>
        <dbReference type="Proteomes" id="UP000246740"/>
    </source>
</evidence>
<dbReference type="PANTHER" id="PTHR11361">
    <property type="entry name" value="DNA MISMATCH REPAIR PROTEIN MUTS FAMILY MEMBER"/>
    <property type="match status" value="1"/>
</dbReference>
<dbReference type="GO" id="GO:0043504">
    <property type="term" value="P:mitochondrial DNA repair"/>
    <property type="evidence" value="ECO:0007669"/>
    <property type="project" value="TreeGrafter"/>
</dbReference>
<feature type="domain" description="DNA mismatch repair proteins mutS family" evidence="9">
    <location>
        <begin position="977"/>
        <end position="993"/>
    </location>
</feature>
<organism evidence="10 11">
    <name type="scientific">Testicularia cyperi</name>
    <dbReference type="NCBI Taxonomy" id="1882483"/>
    <lineage>
        <taxon>Eukaryota</taxon>
        <taxon>Fungi</taxon>
        <taxon>Dikarya</taxon>
        <taxon>Basidiomycota</taxon>
        <taxon>Ustilaginomycotina</taxon>
        <taxon>Ustilaginomycetes</taxon>
        <taxon>Ustilaginales</taxon>
        <taxon>Anthracoideaceae</taxon>
        <taxon>Testicularia</taxon>
    </lineage>
</organism>
<evidence type="ECO:0000256" key="4">
    <source>
        <dbReference type="ARBA" id="ARBA00022840"/>
    </source>
</evidence>
<dbReference type="GO" id="GO:0005524">
    <property type="term" value="F:ATP binding"/>
    <property type="evidence" value="ECO:0007669"/>
    <property type="project" value="UniProtKB-UniRule"/>
</dbReference>
<dbReference type="PANTHER" id="PTHR11361:SF34">
    <property type="entry name" value="DNA MISMATCH REPAIR PROTEIN MSH1, MITOCHONDRIAL"/>
    <property type="match status" value="1"/>
</dbReference>
<dbReference type="GO" id="GO:0140664">
    <property type="term" value="F:ATP-dependent DNA damage sensor activity"/>
    <property type="evidence" value="ECO:0007669"/>
    <property type="project" value="InterPro"/>
</dbReference>
<evidence type="ECO:0000256" key="1">
    <source>
        <dbReference type="ARBA" id="ARBA00006271"/>
    </source>
</evidence>
<dbReference type="Pfam" id="PF00488">
    <property type="entry name" value="MutS_V"/>
    <property type="match status" value="1"/>
</dbReference>
<evidence type="ECO:0000256" key="8">
    <source>
        <dbReference type="SAM" id="MobiDB-lite"/>
    </source>
</evidence>
<dbReference type="EMBL" id="KZ819190">
    <property type="protein sequence ID" value="PWZ01769.1"/>
    <property type="molecule type" value="Genomic_DNA"/>
</dbReference>
<accession>A0A317XWR4</accession>
<dbReference type="STRING" id="1882483.A0A317XWR4"/>
<dbReference type="SMART" id="SM00533">
    <property type="entry name" value="MUTSd"/>
    <property type="match status" value="1"/>
</dbReference>
<dbReference type="GO" id="GO:0006298">
    <property type="term" value="P:mismatch repair"/>
    <property type="evidence" value="ECO:0007669"/>
    <property type="project" value="InterPro"/>
</dbReference>
<feature type="region of interest" description="Disordered" evidence="8">
    <location>
        <begin position="62"/>
        <end position="135"/>
    </location>
</feature>
<dbReference type="CDD" id="cd03243">
    <property type="entry name" value="ABC_MutS_homologs"/>
    <property type="match status" value="1"/>
</dbReference>
<dbReference type="SUPFAM" id="SSF48334">
    <property type="entry name" value="DNA repair protein MutS, domain III"/>
    <property type="match status" value="1"/>
</dbReference>
<dbReference type="PROSITE" id="PS00486">
    <property type="entry name" value="DNA_MISMATCH_REPAIR_2"/>
    <property type="match status" value="1"/>
</dbReference>
<dbReference type="GO" id="GO:0030983">
    <property type="term" value="F:mismatched DNA binding"/>
    <property type="evidence" value="ECO:0007669"/>
    <property type="project" value="UniProtKB-UniRule"/>
</dbReference>
<dbReference type="InterPro" id="IPR016151">
    <property type="entry name" value="DNA_mismatch_repair_MutS_N"/>
</dbReference>
<dbReference type="Gene3D" id="3.30.420.110">
    <property type="entry name" value="MutS, connector domain"/>
    <property type="match status" value="1"/>
</dbReference>
<feature type="region of interest" description="Disordered" evidence="8">
    <location>
        <begin position="387"/>
        <end position="421"/>
    </location>
</feature>